<dbReference type="EMBL" id="CP114280">
    <property type="protein sequence ID" value="WFN55759.1"/>
    <property type="molecule type" value="Genomic_DNA"/>
</dbReference>
<organism evidence="1 2">
    <name type="scientific">Dickeya lacustris</name>
    <dbReference type="NCBI Taxonomy" id="2259638"/>
    <lineage>
        <taxon>Bacteria</taxon>
        <taxon>Pseudomonadati</taxon>
        <taxon>Pseudomonadota</taxon>
        <taxon>Gammaproteobacteria</taxon>
        <taxon>Enterobacterales</taxon>
        <taxon>Pectobacteriaceae</taxon>
        <taxon>Dickeya</taxon>
    </lineage>
</organism>
<gene>
    <name evidence="1" type="ORF">O1Q98_19720</name>
</gene>
<dbReference type="RefSeq" id="WP_125259862.1">
    <property type="nucleotide sequence ID" value="NZ_CP114280.1"/>
</dbReference>
<sequence length="583" mass="64016">MYQGYPDFQHSFSDGQYRLVAAWQQDNLYYLYPESAAILAQDPLAFLLTIIRSQSCEAIYGTLDFTTELQFARDEALAAFNAAHPGAAIHSLPIRPYQLGFLAPAQIGDSALTAHPFDPSWYGAQCSQFLISLDAVATQLVQKTLLDDIVGFSARLDGFVDGVSPQLHYRVECDPRELVGYLARHVSGALPLTDSRVAFPYAALILCLWQNLAFLPVSITPALINLTPEQMRLFAEALSDRLCNALGSPYAGPAHTNTSYVALLQPQEPGRLIIDLATRELAHRPVCFLLDPFAAAQQIARVSPQSVIHESTPPSLPASQRAIMVFYSFPQGLDDNIFIDVQITLPAGNLYPQPQRNTHTLVAGKSYLVFTFMNNSLSPTSAFEYQISVNYPTDEGNAVIVSEIRTALTPLVTLNYASLPCRFLTLNIDAGFAESSLIRGQYHTGQLTVDVALSQSAPYFSYPMLADGGEVSLTAYARNGKESVALDMPVTQSMTIGAYSFPQFGAQQATITVRFAANVAYETVAFQAQGETSVRTHTFTPQNPAYTYTWNVTSIYAAGYRYRTRTGEWSDYVSGDQTLIIKA</sequence>
<accession>A0ABY8G716</accession>
<evidence type="ECO:0000313" key="1">
    <source>
        <dbReference type="EMBL" id="WFN55759.1"/>
    </source>
</evidence>
<dbReference type="Proteomes" id="UP001219630">
    <property type="component" value="Chromosome"/>
</dbReference>
<proteinExistence type="predicted"/>
<reference evidence="1 2" key="1">
    <citation type="submission" date="2022-12" db="EMBL/GenBank/DDBJ databases">
        <title>Complete genome sequencing of Dickeya lacustris type strain LMG30899.</title>
        <authorList>
            <person name="Dobhal S."/>
            <person name="Arizala D."/>
            <person name="Arif M."/>
        </authorList>
    </citation>
    <scope>NUCLEOTIDE SEQUENCE [LARGE SCALE GENOMIC DNA]</scope>
    <source>
        <strain evidence="1 2">LMG30899</strain>
    </source>
</reference>
<evidence type="ECO:0000313" key="2">
    <source>
        <dbReference type="Proteomes" id="UP001219630"/>
    </source>
</evidence>
<protein>
    <submittedName>
        <fullName evidence="1">Uncharacterized protein</fullName>
    </submittedName>
</protein>
<keyword evidence="2" id="KW-1185">Reference proteome</keyword>
<name>A0ABY8G716_9GAMM</name>